<dbReference type="STRING" id="1562970.ING2E5B_0143"/>
<dbReference type="Proteomes" id="UP000032417">
    <property type="component" value="Chromosome 1"/>
</dbReference>
<dbReference type="InterPro" id="IPR006176">
    <property type="entry name" value="3-OHacyl-CoA_DH_NAD-bd"/>
</dbReference>
<dbReference type="InterPro" id="IPR013328">
    <property type="entry name" value="6PGD_dom2"/>
</dbReference>
<evidence type="ECO:0000259" key="3">
    <source>
        <dbReference type="Pfam" id="PF02737"/>
    </source>
</evidence>
<dbReference type="KEGG" id="pbt:ING2E5B_0143"/>
<dbReference type="SUPFAM" id="SSF51735">
    <property type="entry name" value="NAD(P)-binding Rossmann-fold domains"/>
    <property type="match status" value="1"/>
</dbReference>
<gene>
    <name evidence="4" type="ORF">ING2E5B_0143</name>
</gene>
<organism evidence="4 5">
    <name type="scientific">Fermentimonas caenicola</name>
    <dbReference type="NCBI Taxonomy" id="1562970"/>
    <lineage>
        <taxon>Bacteria</taxon>
        <taxon>Pseudomonadati</taxon>
        <taxon>Bacteroidota</taxon>
        <taxon>Bacteroidia</taxon>
        <taxon>Bacteroidales</taxon>
        <taxon>Dysgonomonadaceae</taxon>
        <taxon>Fermentimonas</taxon>
    </lineage>
</organism>
<dbReference type="Gene3D" id="3.40.50.720">
    <property type="entry name" value="NAD(P)-binding Rossmann-like Domain"/>
    <property type="match status" value="1"/>
</dbReference>
<dbReference type="InterPro" id="IPR008927">
    <property type="entry name" value="6-PGluconate_DH-like_C_sf"/>
</dbReference>
<evidence type="ECO:0000313" key="5">
    <source>
        <dbReference type="Proteomes" id="UP000032417"/>
    </source>
</evidence>
<dbReference type="Pfam" id="PF00725">
    <property type="entry name" value="3HCDH"/>
    <property type="match status" value="1"/>
</dbReference>
<dbReference type="GO" id="GO:0070403">
    <property type="term" value="F:NAD+ binding"/>
    <property type="evidence" value="ECO:0007669"/>
    <property type="project" value="InterPro"/>
</dbReference>
<dbReference type="Pfam" id="PF02737">
    <property type="entry name" value="3HCDH_N"/>
    <property type="match status" value="1"/>
</dbReference>
<feature type="domain" description="3-hydroxyacyl-CoA dehydrogenase NAD binding" evidence="3">
    <location>
        <begin position="29"/>
        <end position="211"/>
    </location>
</feature>
<feature type="domain" description="3-hydroxyacyl-CoA dehydrogenase C-terminal" evidence="2">
    <location>
        <begin position="217"/>
        <end position="311"/>
    </location>
</feature>
<dbReference type="PANTHER" id="PTHR48075">
    <property type="entry name" value="3-HYDROXYACYL-COA DEHYDROGENASE FAMILY PROTEIN"/>
    <property type="match status" value="1"/>
</dbReference>
<dbReference type="GO" id="GO:0003857">
    <property type="term" value="F:(3S)-3-hydroxyacyl-CoA dehydrogenase (NAD+) activity"/>
    <property type="evidence" value="ECO:0007669"/>
    <property type="project" value="UniProtKB-EC"/>
</dbReference>
<protein>
    <submittedName>
        <fullName evidence="4">3-hydroxyacyl-CoA dehydrogenase</fullName>
        <ecNumber evidence="4">1.1.1.35</ecNumber>
    </submittedName>
</protein>
<dbReference type="PIRSF" id="PIRSF000105">
    <property type="entry name" value="HCDH"/>
    <property type="match status" value="1"/>
</dbReference>
<reference evidence="4 5" key="1">
    <citation type="submission" date="2014-08" db="EMBL/GenBank/DDBJ databases">
        <authorList>
            <person name="Wibberg D."/>
        </authorList>
    </citation>
    <scope>NUCLEOTIDE SEQUENCE [LARGE SCALE GENOMIC DNA]</scope>
    <source>
        <strain evidence="5">ING2-E5B</strain>
    </source>
</reference>
<dbReference type="InterPro" id="IPR036291">
    <property type="entry name" value="NAD(P)-bd_dom_sf"/>
</dbReference>
<dbReference type="InterPro" id="IPR006108">
    <property type="entry name" value="3HC_DH_C"/>
</dbReference>
<dbReference type="GO" id="GO:0008691">
    <property type="term" value="F:3-hydroxybutyryl-CoA dehydrogenase activity"/>
    <property type="evidence" value="ECO:0007669"/>
    <property type="project" value="TreeGrafter"/>
</dbReference>
<dbReference type="InterPro" id="IPR022694">
    <property type="entry name" value="3-OHacyl-CoA_DH"/>
</dbReference>
<dbReference type="HOGENOM" id="CLU_009834_2_0_10"/>
<evidence type="ECO:0000256" key="1">
    <source>
        <dbReference type="ARBA" id="ARBA00023002"/>
    </source>
</evidence>
<sequence length="326" mass="37258">MSEMIIEPIEKYGLTITSDSKKKPLFSRIGVVGAGKEGRNIINMTATAGMEVVFLEESQERIDVVIKEIEKVMDHKIKNWGLTQAEKRIIMNRITPTLQYEDFAGCDMVIECTRFTEGGRRSTPLRKSIFKRLEEILDTDAIIATNGSVVIISELASELVHKDRCVSLYFPVAHPDARILEIVSGMYTSEEVYSKMEVFAKLINYKPHRINESNGNVSMRIMVNMLNEACQILLERVCSLEDIEETYTIIYGQRYGIFRMADIIGIERLVTLMEAMFNEFGEKHYKPNPILWKLYRSNQLGIRTGKGFYIYDENGNPVSVNKAVIN</sequence>
<accession>A0A098BXL9</accession>
<dbReference type="SUPFAM" id="SSF48179">
    <property type="entry name" value="6-phosphogluconate dehydrogenase C-terminal domain-like"/>
    <property type="match status" value="1"/>
</dbReference>
<evidence type="ECO:0000313" key="4">
    <source>
        <dbReference type="EMBL" id="CEA14874.1"/>
    </source>
</evidence>
<keyword evidence="1 4" id="KW-0560">Oxidoreductase</keyword>
<dbReference type="EMBL" id="LN515532">
    <property type="protein sequence ID" value="CEA14874.1"/>
    <property type="molecule type" value="Genomic_DNA"/>
</dbReference>
<dbReference type="GO" id="GO:0006635">
    <property type="term" value="P:fatty acid beta-oxidation"/>
    <property type="evidence" value="ECO:0007669"/>
    <property type="project" value="TreeGrafter"/>
</dbReference>
<proteinExistence type="predicted"/>
<dbReference type="AlphaFoldDB" id="A0A098BXL9"/>
<dbReference type="EC" id="1.1.1.35" evidence="4"/>
<dbReference type="OrthoDB" id="9771883at2"/>
<evidence type="ECO:0000259" key="2">
    <source>
        <dbReference type="Pfam" id="PF00725"/>
    </source>
</evidence>
<name>A0A098BXL9_9BACT</name>
<keyword evidence="5" id="KW-1185">Reference proteome</keyword>
<dbReference type="PANTHER" id="PTHR48075:SF5">
    <property type="entry name" value="3-HYDROXYBUTYRYL-COA DEHYDROGENASE"/>
    <property type="match status" value="1"/>
</dbReference>
<dbReference type="Gene3D" id="1.10.1040.10">
    <property type="entry name" value="N-(1-d-carboxylethyl)-l-norvaline Dehydrogenase, domain 2"/>
    <property type="match status" value="1"/>
</dbReference>